<dbReference type="GO" id="GO:0022857">
    <property type="term" value="F:transmembrane transporter activity"/>
    <property type="evidence" value="ECO:0007669"/>
    <property type="project" value="InterPro"/>
</dbReference>
<feature type="transmembrane region" description="Helical" evidence="9">
    <location>
        <begin position="364"/>
        <end position="387"/>
    </location>
</feature>
<evidence type="ECO:0000256" key="9">
    <source>
        <dbReference type="SAM" id="Phobius"/>
    </source>
</evidence>
<accession>A0A4T0WYU7</accession>
<dbReference type="PANTHER" id="PTHR21576:SF45">
    <property type="entry name" value="TRANSPORTER MCH1-RELATED"/>
    <property type="match status" value="1"/>
</dbReference>
<evidence type="ECO:0000256" key="2">
    <source>
        <dbReference type="ARBA" id="ARBA00008335"/>
    </source>
</evidence>
<comment type="caution">
    <text evidence="10">The sequence shown here is derived from an EMBL/GenBank/DDBJ whole genome shotgun (WGS) entry which is preliminary data.</text>
</comment>
<dbReference type="Pfam" id="PF07690">
    <property type="entry name" value="MFS_1"/>
    <property type="match status" value="1"/>
</dbReference>
<evidence type="ECO:0000256" key="3">
    <source>
        <dbReference type="ARBA" id="ARBA00022448"/>
    </source>
</evidence>
<evidence type="ECO:0000256" key="5">
    <source>
        <dbReference type="ARBA" id="ARBA00022692"/>
    </source>
</evidence>
<gene>
    <name evidence="10" type="ORF">CANINC_003530</name>
</gene>
<feature type="transmembrane region" description="Helical" evidence="9">
    <location>
        <begin position="588"/>
        <end position="609"/>
    </location>
</feature>
<dbReference type="PANTHER" id="PTHR21576">
    <property type="entry name" value="UNCHARACTERIZED NODULIN-LIKE PROTEIN"/>
    <property type="match status" value="1"/>
</dbReference>
<dbReference type="Gene3D" id="1.20.1250.20">
    <property type="entry name" value="MFS general substrate transporter like domains"/>
    <property type="match status" value="1"/>
</dbReference>
<reference evidence="10 11" key="1">
    <citation type="journal article" date="2019" name="Front. Genet.">
        <title>Whole-Genome Sequencing of the Opportunistic Yeast Pathogen Candida inconspicua Uncovers Its Hybrid Origin.</title>
        <authorList>
            <person name="Mixao V."/>
            <person name="Hansen A.P."/>
            <person name="Saus E."/>
            <person name="Boekhout T."/>
            <person name="Lass-Florl C."/>
            <person name="Gabaldon T."/>
        </authorList>
    </citation>
    <scope>NUCLEOTIDE SEQUENCE [LARGE SCALE GENOMIC DNA]</scope>
    <source>
        <strain evidence="10 11">CBS 180</strain>
    </source>
</reference>
<feature type="transmembrane region" description="Helical" evidence="9">
    <location>
        <begin position="533"/>
        <end position="552"/>
    </location>
</feature>
<dbReference type="GO" id="GO:0000329">
    <property type="term" value="C:fungal-type vacuole membrane"/>
    <property type="evidence" value="ECO:0007669"/>
    <property type="project" value="TreeGrafter"/>
</dbReference>
<evidence type="ECO:0000256" key="7">
    <source>
        <dbReference type="ARBA" id="ARBA00023136"/>
    </source>
</evidence>
<comment type="similarity">
    <text evidence="2">Belongs to the major facilitator superfamily.</text>
</comment>
<evidence type="ECO:0000313" key="10">
    <source>
        <dbReference type="EMBL" id="TID21070.1"/>
    </source>
</evidence>
<feature type="transmembrane region" description="Helical" evidence="9">
    <location>
        <begin position="502"/>
        <end position="521"/>
    </location>
</feature>
<feature type="transmembrane region" description="Helical" evidence="9">
    <location>
        <begin position="564"/>
        <end position="582"/>
    </location>
</feature>
<evidence type="ECO:0000256" key="6">
    <source>
        <dbReference type="ARBA" id="ARBA00022989"/>
    </source>
</evidence>
<dbReference type="Proteomes" id="UP000307173">
    <property type="component" value="Unassembled WGS sequence"/>
</dbReference>
<dbReference type="STRING" id="52247.A0A4T0WYU7"/>
<evidence type="ECO:0000256" key="8">
    <source>
        <dbReference type="ARBA" id="ARBA00039330"/>
    </source>
</evidence>
<keyword evidence="6 9" id="KW-1133">Transmembrane helix</keyword>
<feature type="transmembrane region" description="Helical" evidence="9">
    <location>
        <begin position="338"/>
        <end position="358"/>
    </location>
</feature>
<proteinExistence type="inferred from homology"/>
<dbReference type="InterPro" id="IPR036259">
    <property type="entry name" value="MFS_trans_sf"/>
</dbReference>
<keyword evidence="7 9" id="KW-0472">Membrane</keyword>
<feature type="transmembrane region" description="Helical" evidence="9">
    <location>
        <begin position="272"/>
        <end position="292"/>
    </location>
</feature>
<dbReference type="EMBL" id="SELW01000566">
    <property type="protein sequence ID" value="TID21070.1"/>
    <property type="molecule type" value="Genomic_DNA"/>
</dbReference>
<keyword evidence="3" id="KW-0813">Transport</keyword>
<sequence>MKKTVTAVLTNEKKPVAAQLFREHVKSIKSYGSNISSDKNGDAKVNFKIQQHGVEENVFSWYTGRYSYDYVPGETIGLLLSQRALRKDIIELLALNSSFVDLPYDELVVPSQTETIWKYKKGKTQKTTNMYALYLPVNYLQQLMVSPLNLEKFVVACGHDLAYALSTSGTMGFGENRRPLLLGWANPDDLITGDLIPASGKLKVKRENLLTFGGTNLGDTLSFTDREVVRGDEIPAIRNPPFANNTLWDQEEKSINNSNNNNNNNDTNSRSLLGSFCLALLTCLFDASVATFSLYTSGFTTVLGYTTMQNNIISASMLIGLYGTLPILGYFSDVHGPVVLALVGGILTPGYILAYMTYMNNYHFYYMAFAFFIIGTGTSSAYFCSLLTCAKIFPNSKGLGISLPVTFYGLSGLILAYSEKTCPTESVFIALAIVYTVVTLINWISSMVVTIEKEIVFKQQEQTLLLDPTNPSYNAIEETLTEDRTNWDTHTRFRSFLTDPSAHLLFLSLFLLAGPLEVYAANLATITTDPAEAVSVFAISSTLGRLCVGVIGDVLGGIDGLTTISSLFLVILAALGSAAGFSIHPAGIMAVCLVGISYGSVFTAYPALVAHTWGVDLLGSAWGLFLAAPAIGGAVWGAVFAKCGSEIFTWLAVAAAGCVICAGARRR</sequence>
<evidence type="ECO:0000313" key="11">
    <source>
        <dbReference type="Proteomes" id="UP000307173"/>
    </source>
</evidence>
<dbReference type="AlphaFoldDB" id="A0A4T0WYU7"/>
<organism evidence="10 11">
    <name type="scientific">Pichia inconspicua</name>
    <dbReference type="NCBI Taxonomy" id="52247"/>
    <lineage>
        <taxon>Eukaryota</taxon>
        <taxon>Fungi</taxon>
        <taxon>Dikarya</taxon>
        <taxon>Ascomycota</taxon>
        <taxon>Saccharomycotina</taxon>
        <taxon>Pichiomycetes</taxon>
        <taxon>Pichiales</taxon>
        <taxon>Pichiaceae</taxon>
        <taxon>Pichia</taxon>
    </lineage>
</organism>
<keyword evidence="4" id="KW-0926">Vacuole</keyword>
<evidence type="ECO:0000256" key="4">
    <source>
        <dbReference type="ARBA" id="ARBA00022554"/>
    </source>
</evidence>
<protein>
    <recommendedName>
        <fullName evidence="8">Probable transporter MCH1</fullName>
    </recommendedName>
</protein>
<evidence type="ECO:0000256" key="1">
    <source>
        <dbReference type="ARBA" id="ARBA00004128"/>
    </source>
</evidence>
<feature type="transmembrane region" description="Helical" evidence="9">
    <location>
        <begin position="399"/>
        <end position="417"/>
    </location>
</feature>
<feature type="transmembrane region" description="Helical" evidence="9">
    <location>
        <begin position="647"/>
        <end position="664"/>
    </location>
</feature>
<dbReference type="OrthoDB" id="199930at2759"/>
<feature type="transmembrane region" description="Helical" evidence="9">
    <location>
        <begin position="429"/>
        <end position="451"/>
    </location>
</feature>
<keyword evidence="5 9" id="KW-0812">Transmembrane</keyword>
<feature type="transmembrane region" description="Helical" evidence="9">
    <location>
        <begin position="312"/>
        <end position="331"/>
    </location>
</feature>
<keyword evidence="11" id="KW-1185">Reference proteome</keyword>
<dbReference type="InterPro" id="IPR011701">
    <property type="entry name" value="MFS"/>
</dbReference>
<comment type="subcellular location">
    <subcellularLocation>
        <location evidence="1">Vacuole membrane</location>
        <topology evidence="1">Multi-pass membrane protein</topology>
    </subcellularLocation>
</comment>
<name>A0A4T0WYU7_9ASCO</name>
<dbReference type="SUPFAM" id="SSF103473">
    <property type="entry name" value="MFS general substrate transporter"/>
    <property type="match status" value="1"/>
</dbReference>
<feature type="transmembrane region" description="Helical" evidence="9">
    <location>
        <begin position="621"/>
        <end position="641"/>
    </location>
</feature>